<organism evidence="1 2">
    <name type="scientific">Candidatus Nealsonbacteria bacterium CG03_land_8_20_14_0_80_36_12</name>
    <dbReference type="NCBI Taxonomy" id="1974701"/>
    <lineage>
        <taxon>Bacteria</taxon>
        <taxon>Candidatus Nealsoniibacteriota</taxon>
    </lineage>
</organism>
<dbReference type="AlphaFoldDB" id="A0A2M7BYT7"/>
<accession>A0A2M7BYT7</accession>
<comment type="caution">
    <text evidence="1">The sequence shown here is derived from an EMBL/GenBank/DDBJ whole genome shotgun (WGS) entry which is preliminary data.</text>
</comment>
<reference evidence="2" key="1">
    <citation type="submission" date="2017-09" db="EMBL/GenBank/DDBJ databases">
        <title>Depth-based differentiation of microbial function through sediment-hosted aquifers and enrichment of novel symbionts in the deep terrestrial subsurface.</title>
        <authorList>
            <person name="Probst A.J."/>
            <person name="Ladd B."/>
            <person name="Jarett J.K."/>
            <person name="Geller-Mcgrath D.E."/>
            <person name="Sieber C.M.K."/>
            <person name="Emerson J.B."/>
            <person name="Anantharaman K."/>
            <person name="Thomas B.C."/>
            <person name="Malmstrom R."/>
            <person name="Stieglmeier M."/>
            <person name="Klingl A."/>
            <person name="Woyke T."/>
            <person name="Ryan C.M."/>
            <person name="Banfield J.F."/>
        </authorList>
    </citation>
    <scope>NUCLEOTIDE SEQUENCE [LARGE SCALE GENOMIC DNA]</scope>
</reference>
<sequence>MSFEVKRKSRETSQNLVRRFGQRIRQSGILFRVRASRFQKRTKSRQMKKRAALRKEELRKKYEKLEKLGEIKKRG</sequence>
<name>A0A2M7BYT7_9BACT</name>
<dbReference type="Proteomes" id="UP000230324">
    <property type="component" value="Unassembled WGS sequence"/>
</dbReference>
<evidence type="ECO:0008006" key="3">
    <source>
        <dbReference type="Google" id="ProtNLM"/>
    </source>
</evidence>
<proteinExistence type="predicted"/>
<dbReference type="EMBL" id="PEUV01000007">
    <property type="protein sequence ID" value="PIV12842.1"/>
    <property type="molecule type" value="Genomic_DNA"/>
</dbReference>
<evidence type="ECO:0000313" key="1">
    <source>
        <dbReference type="EMBL" id="PIV12842.1"/>
    </source>
</evidence>
<gene>
    <name evidence="1" type="ORF">COS47_00390</name>
</gene>
<protein>
    <recommendedName>
        <fullName evidence="3">30S ribosomal protein S21</fullName>
    </recommendedName>
</protein>
<evidence type="ECO:0000313" key="2">
    <source>
        <dbReference type="Proteomes" id="UP000230324"/>
    </source>
</evidence>